<accession>V2XFV1</accession>
<keyword evidence="4" id="KW-1185">Reference proteome</keyword>
<feature type="domain" description="DUF6535" evidence="2">
    <location>
        <begin position="27"/>
        <end position="127"/>
    </location>
</feature>
<dbReference type="Pfam" id="PF20153">
    <property type="entry name" value="DUF6535"/>
    <property type="match status" value="1"/>
</dbReference>
<feature type="transmembrane region" description="Helical" evidence="1">
    <location>
        <begin position="97"/>
        <end position="119"/>
    </location>
</feature>
<proteinExistence type="predicted"/>
<keyword evidence="1" id="KW-1133">Transmembrane helix</keyword>
<dbReference type="AlphaFoldDB" id="V2XFV1"/>
<evidence type="ECO:0000256" key="1">
    <source>
        <dbReference type="SAM" id="Phobius"/>
    </source>
</evidence>
<organism evidence="3 4">
    <name type="scientific">Moniliophthora roreri (strain MCA 2997)</name>
    <name type="common">Cocoa frosty pod rot fungus</name>
    <name type="synonym">Crinipellis roreri</name>
    <dbReference type="NCBI Taxonomy" id="1381753"/>
    <lineage>
        <taxon>Eukaryota</taxon>
        <taxon>Fungi</taxon>
        <taxon>Dikarya</taxon>
        <taxon>Basidiomycota</taxon>
        <taxon>Agaricomycotina</taxon>
        <taxon>Agaricomycetes</taxon>
        <taxon>Agaricomycetidae</taxon>
        <taxon>Agaricales</taxon>
        <taxon>Marasmiineae</taxon>
        <taxon>Marasmiaceae</taxon>
        <taxon>Moniliophthora</taxon>
    </lineage>
</organism>
<reference evidence="3 4" key="1">
    <citation type="journal article" date="2014" name="BMC Genomics">
        <title>Genome and secretome analysis of the hemibiotrophic fungal pathogen, Moniliophthora roreri, which causes frosty pod rot disease of cacao: mechanisms of the biotrophic and necrotrophic phases.</title>
        <authorList>
            <person name="Meinhardt L.W."/>
            <person name="Costa G.G.L."/>
            <person name="Thomazella D.P.T."/>
            <person name="Teixeira P.J.P.L."/>
            <person name="Carazzolle M.F."/>
            <person name="Schuster S.C."/>
            <person name="Carlson J.E."/>
            <person name="Guiltinan M.J."/>
            <person name="Mieczkowski P."/>
            <person name="Farmer A."/>
            <person name="Ramaraj T."/>
            <person name="Crozier J."/>
            <person name="Davis R.E."/>
            <person name="Shao J."/>
            <person name="Melnick R.L."/>
            <person name="Pereira G.A.G."/>
            <person name="Bailey B.A."/>
        </authorList>
    </citation>
    <scope>NUCLEOTIDE SEQUENCE [LARGE SCALE GENOMIC DNA]</scope>
    <source>
        <strain evidence="3 4">MCA 2997</strain>
    </source>
</reference>
<evidence type="ECO:0000259" key="2">
    <source>
        <dbReference type="Pfam" id="PF20153"/>
    </source>
</evidence>
<dbReference type="OrthoDB" id="3235960at2759"/>
<name>V2XFV1_MONRO</name>
<evidence type="ECO:0000313" key="4">
    <source>
        <dbReference type="Proteomes" id="UP000017559"/>
    </source>
</evidence>
<dbReference type="KEGG" id="mrr:Moror_4396"/>
<sequence length="271" mass="31141">MTLRRSHKHHSRATHPNFHATRRLADTLSECLQFEPEASSIRINCFWFLSLIFSLTSALCGLLCKRWLREQQQDPPTTTPAEALGLRQMRRDSFQKWGVSSFLPVLPILLDVALLLFFVGVLDILWSRHPIPFVFCFVAGLISAGLSLHSSRYWPTSSWSRLSSSSSSLTISYVHYKLAVCRLSLKALRGLKKISLIDSCIMEWFGNFMDPMRNPALDSSDRSSFDLGMITEFSIPLDVYYYLNVYELRAFQRVFTTLQDSPSMLPHFRMS</sequence>
<protein>
    <recommendedName>
        <fullName evidence="2">DUF6535 domain-containing protein</fullName>
    </recommendedName>
</protein>
<dbReference type="EMBL" id="AWSO01000275">
    <property type="protein sequence ID" value="ESK92597.1"/>
    <property type="molecule type" value="Genomic_DNA"/>
</dbReference>
<gene>
    <name evidence="3" type="ORF">Moror_4396</name>
</gene>
<dbReference type="STRING" id="1381753.V2XFV1"/>
<comment type="caution">
    <text evidence="3">The sequence shown here is derived from an EMBL/GenBank/DDBJ whole genome shotgun (WGS) entry which is preliminary data.</text>
</comment>
<keyword evidence="1" id="KW-0812">Transmembrane</keyword>
<dbReference type="InterPro" id="IPR045338">
    <property type="entry name" value="DUF6535"/>
</dbReference>
<dbReference type="HOGENOM" id="CLU_1027074_0_0_1"/>
<evidence type="ECO:0000313" key="3">
    <source>
        <dbReference type="EMBL" id="ESK92597.1"/>
    </source>
</evidence>
<feature type="transmembrane region" description="Helical" evidence="1">
    <location>
        <begin position="131"/>
        <end position="148"/>
    </location>
</feature>
<keyword evidence="1" id="KW-0472">Membrane</keyword>
<dbReference type="Proteomes" id="UP000017559">
    <property type="component" value="Unassembled WGS sequence"/>
</dbReference>